<evidence type="ECO:0000313" key="3">
    <source>
        <dbReference type="Proteomes" id="UP000241769"/>
    </source>
</evidence>
<keyword evidence="1" id="KW-0812">Transmembrane</keyword>
<evidence type="ECO:0000313" key="2">
    <source>
        <dbReference type="EMBL" id="PRP85254.1"/>
    </source>
</evidence>
<dbReference type="EMBL" id="MDYQ01000048">
    <property type="protein sequence ID" value="PRP85254.1"/>
    <property type="molecule type" value="Genomic_DNA"/>
</dbReference>
<name>A0A2P6NMQ9_9EUKA</name>
<reference evidence="2 3" key="1">
    <citation type="journal article" date="2018" name="Genome Biol. Evol.">
        <title>Multiple Roots of Fruiting Body Formation in Amoebozoa.</title>
        <authorList>
            <person name="Hillmann F."/>
            <person name="Forbes G."/>
            <person name="Novohradska S."/>
            <person name="Ferling I."/>
            <person name="Riege K."/>
            <person name="Groth M."/>
            <person name="Westermann M."/>
            <person name="Marz M."/>
            <person name="Spaller T."/>
            <person name="Winckler T."/>
            <person name="Schaap P."/>
            <person name="Glockner G."/>
        </authorList>
    </citation>
    <scope>NUCLEOTIDE SEQUENCE [LARGE SCALE GENOMIC DNA]</scope>
    <source>
        <strain evidence="2 3">Jena</strain>
    </source>
</reference>
<comment type="caution">
    <text evidence="2">The sequence shown here is derived from an EMBL/GenBank/DDBJ whole genome shotgun (WGS) entry which is preliminary data.</text>
</comment>
<organism evidence="2 3">
    <name type="scientific">Planoprotostelium fungivorum</name>
    <dbReference type="NCBI Taxonomy" id="1890364"/>
    <lineage>
        <taxon>Eukaryota</taxon>
        <taxon>Amoebozoa</taxon>
        <taxon>Evosea</taxon>
        <taxon>Variosea</taxon>
        <taxon>Cavosteliida</taxon>
        <taxon>Cavosteliaceae</taxon>
        <taxon>Planoprotostelium</taxon>
    </lineage>
</organism>
<sequence>MSLRSKLFWSRENEKENAHTGSNTHVWECTDIDIQDDCGRCKPSTGSYVYACMWVECSTFQNATQCPPRGRCVTNDFNQTAYNKTPQYWQNVMQCAEKCDHVETTAWCDNGEEKTYAELPREEAHIDRMTWIGIGLGSFFAITALIVLSSYLIYKHIMRRRHRQYHAIQ</sequence>
<evidence type="ECO:0000256" key="1">
    <source>
        <dbReference type="SAM" id="Phobius"/>
    </source>
</evidence>
<keyword evidence="3" id="KW-1185">Reference proteome</keyword>
<gene>
    <name evidence="2" type="ORF">PROFUN_07024</name>
</gene>
<keyword evidence="1" id="KW-1133">Transmembrane helix</keyword>
<dbReference type="Proteomes" id="UP000241769">
    <property type="component" value="Unassembled WGS sequence"/>
</dbReference>
<keyword evidence="1" id="KW-0472">Membrane</keyword>
<proteinExistence type="predicted"/>
<accession>A0A2P6NMQ9</accession>
<dbReference type="AlphaFoldDB" id="A0A2P6NMQ9"/>
<dbReference type="InParanoid" id="A0A2P6NMQ9"/>
<feature type="transmembrane region" description="Helical" evidence="1">
    <location>
        <begin position="131"/>
        <end position="154"/>
    </location>
</feature>
<protein>
    <submittedName>
        <fullName evidence="2">Uncharacterized protein</fullName>
    </submittedName>
</protein>